<protein>
    <recommendedName>
        <fullName evidence="2">YCII-related domain-containing protein</fullName>
    </recommendedName>
</protein>
<dbReference type="PANTHER" id="PTHR37828:SF1">
    <property type="entry name" value="YCII-RELATED DOMAIN-CONTAINING PROTEIN"/>
    <property type="match status" value="1"/>
</dbReference>
<reference evidence="3 4" key="1">
    <citation type="submission" date="2020-04" db="EMBL/GenBank/DDBJ databases">
        <title>Draft genome of Leeia sp. IMCC25680.</title>
        <authorList>
            <person name="Song J."/>
            <person name="Cho J.-C."/>
        </authorList>
    </citation>
    <scope>NUCLEOTIDE SEQUENCE [LARGE SCALE GENOMIC DNA]</scope>
    <source>
        <strain evidence="3 4">IMCC25680</strain>
    </source>
</reference>
<evidence type="ECO:0000259" key="2">
    <source>
        <dbReference type="Pfam" id="PF03795"/>
    </source>
</evidence>
<gene>
    <name evidence="3" type="ORF">HF682_03170</name>
</gene>
<accession>A0A847S2Y5</accession>
<evidence type="ECO:0000256" key="1">
    <source>
        <dbReference type="ARBA" id="ARBA00007689"/>
    </source>
</evidence>
<dbReference type="InterPro" id="IPR011008">
    <property type="entry name" value="Dimeric_a/b-barrel"/>
</dbReference>
<sequence length="98" mass="10359">MFMVRLTMTGNPAPTPEWMAEHKAWLQQGFAEGCFLASGNLTGQAGGGILVHGLSETALQQRLAQDPLVAQGVVSVTVIGMTPAKVDPRLDFLLAAQP</sequence>
<comment type="similarity">
    <text evidence="1">Belongs to the YciI family.</text>
</comment>
<dbReference type="InterPro" id="IPR005545">
    <property type="entry name" value="YCII"/>
</dbReference>
<dbReference type="Pfam" id="PF03795">
    <property type="entry name" value="YCII"/>
    <property type="match status" value="1"/>
</dbReference>
<dbReference type="EMBL" id="JABAIM010000001">
    <property type="protein sequence ID" value="NLR74153.1"/>
    <property type="molecule type" value="Genomic_DNA"/>
</dbReference>
<comment type="caution">
    <text evidence="3">The sequence shown here is derived from an EMBL/GenBank/DDBJ whole genome shotgun (WGS) entry which is preliminary data.</text>
</comment>
<keyword evidence="4" id="KW-1185">Reference proteome</keyword>
<evidence type="ECO:0000313" key="4">
    <source>
        <dbReference type="Proteomes" id="UP000587991"/>
    </source>
</evidence>
<dbReference type="PANTHER" id="PTHR37828">
    <property type="entry name" value="GSR2449 PROTEIN"/>
    <property type="match status" value="1"/>
</dbReference>
<dbReference type="AlphaFoldDB" id="A0A847S2Y5"/>
<proteinExistence type="inferred from homology"/>
<evidence type="ECO:0000313" key="3">
    <source>
        <dbReference type="EMBL" id="NLR74153.1"/>
    </source>
</evidence>
<feature type="domain" description="YCII-related" evidence="2">
    <location>
        <begin position="14"/>
        <end position="78"/>
    </location>
</feature>
<name>A0A847S2Y5_9NEIS</name>
<dbReference type="Proteomes" id="UP000587991">
    <property type="component" value="Unassembled WGS sequence"/>
</dbReference>
<dbReference type="SUPFAM" id="SSF54909">
    <property type="entry name" value="Dimeric alpha+beta barrel"/>
    <property type="match status" value="1"/>
</dbReference>
<dbReference type="RefSeq" id="WP_168875784.1">
    <property type="nucleotide sequence ID" value="NZ_JABAIM010000001.1"/>
</dbReference>
<organism evidence="3 4">
    <name type="scientific">Leeia aquatica</name>
    <dbReference type="NCBI Taxonomy" id="2725557"/>
    <lineage>
        <taxon>Bacteria</taxon>
        <taxon>Pseudomonadati</taxon>
        <taxon>Pseudomonadota</taxon>
        <taxon>Betaproteobacteria</taxon>
        <taxon>Neisseriales</taxon>
        <taxon>Leeiaceae</taxon>
        <taxon>Leeia</taxon>
    </lineage>
</organism>